<name>A6L9M6_PARD8</name>
<keyword evidence="2" id="KW-1185">Reference proteome</keyword>
<dbReference type="PaxDb" id="435591-BDI_0614"/>
<accession>A6L9M6</accession>
<dbReference type="GO" id="GO:0006508">
    <property type="term" value="P:proteolysis"/>
    <property type="evidence" value="ECO:0007669"/>
    <property type="project" value="InterPro"/>
</dbReference>
<dbReference type="EMBL" id="CP000140">
    <property type="protein sequence ID" value="ABR42390.1"/>
    <property type="molecule type" value="Genomic_DNA"/>
</dbReference>
<dbReference type="KEGG" id="pdi:BDI_0614"/>
<dbReference type="Proteomes" id="UP000000566">
    <property type="component" value="Chromosome"/>
</dbReference>
<evidence type="ECO:0000313" key="2">
    <source>
        <dbReference type="Proteomes" id="UP000000566"/>
    </source>
</evidence>
<dbReference type="PROSITE" id="PS51257">
    <property type="entry name" value="PROKAR_LIPOPROTEIN"/>
    <property type="match status" value="1"/>
</dbReference>
<dbReference type="RefSeq" id="WP_011966092.1">
    <property type="nucleotide sequence ID" value="NC_009615.1"/>
</dbReference>
<dbReference type="InterPro" id="IPR000200">
    <property type="entry name" value="Peptidase_C10"/>
</dbReference>
<organism evidence="1 2">
    <name type="scientific">Parabacteroides distasonis (strain ATCC 8503 / DSM 20701 / CIP 104284 / JCM 5825 / NCTC 11152)</name>
    <dbReference type="NCBI Taxonomy" id="435591"/>
    <lineage>
        <taxon>Bacteria</taxon>
        <taxon>Pseudomonadati</taxon>
        <taxon>Bacteroidota</taxon>
        <taxon>Bacteroidia</taxon>
        <taxon>Bacteroidales</taxon>
        <taxon>Tannerellaceae</taxon>
        <taxon>Parabacteroides</taxon>
    </lineage>
</organism>
<dbReference type="eggNOG" id="ENOG5033GCT">
    <property type="taxonomic scope" value="Bacteria"/>
</dbReference>
<sequence length="376" mass="41863">MKTKFLAQLLLSTCLISSCTSEDIEFSDVDEQGSIETTTLDIDEAKSLLQEFVADAFTKSNTSFTIKEHKLKTLYIDNTETLPVTVRDTIPVYEFTTETDGQEGYSVVVGDKRVEKVLISVPSGLLSDTSFIEPLRLYYRDIPMLIQQDLNQYYAETQEKAIQTKMSVEACYKDLPTLWSQGYPYNEKCPIKCYDHALAGCNAIAIAQILAYHRVPTNLNWNAILASSTVTSSSSATVIDQVSTLIANIGSKISTEYECLESGASPSNIPSCLISYGLKADGIVTLSVEECKMNLQNGRPAILFGYTASNAGHTWVCDGWKKHIYDDGNCYDYLKMNWGWGGDSNGFFLIEYPMSFNAGGYLFNKNLKMICNIHKL</sequence>
<protein>
    <submittedName>
        <fullName evidence="1">Putative pyrogenic exotoxin B</fullName>
    </submittedName>
</protein>
<dbReference type="InterPro" id="IPR038765">
    <property type="entry name" value="Papain-like_cys_pep_sf"/>
</dbReference>
<dbReference type="DNASU" id="5305769"/>
<dbReference type="HOGENOM" id="CLU_045358_0_0_10"/>
<dbReference type="AlphaFoldDB" id="A6L9M6"/>
<dbReference type="PATRIC" id="fig|435591.13.peg.599"/>
<dbReference type="Gene3D" id="3.90.70.50">
    <property type="entry name" value="Peptidase C10, streptopain"/>
    <property type="match status" value="1"/>
</dbReference>
<reference evidence="1 2" key="1">
    <citation type="journal article" date="2007" name="PLoS Biol.">
        <title>Evolution of symbiotic bacteria in the distal human intestine.</title>
        <authorList>
            <person name="Xu J."/>
            <person name="Mahowald M.A."/>
            <person name="Ley R.E."/>
            <person name="Lozupone C.A."/>
            <person name="Hamady M."/>
            <person name="Martens E.C."/>
            <person name="Henrissat B."/>
            <person name="Coutinho P.M."/>
            <person name="Minx P."/>
            <person name="Latreille P."/>
            <person name="Cordum H."/>
            <person name="Van Brunt A."/>
            <person name="Kim K."/>
            <person name="Fulton R.S."/>
            <person name="Fulton L.A."/>
            <person name="Clifton S.W."/>
            <person name="Wilson R.K."/>
            <person name="Knight R.D."/>
            <person name="Gordon J.I."/>
        </authorList>
    </citation>
    <scope>NUCLEOTIDE SEQUENCE [LARGE SCALE GENOMIC DNA]</scope>
    <source>
        <strain evidence="2">ATCC 8503 / DSM 20701 / CIP 104284 / JCM 5825 / NCTC 11152</strain>
    </source>
</reference>
<dbReference type="InterPro" id="IPR044934">
    <property type="entry name" value="Streptopain_sf"/>
</dbReference>
<evidence type="ECO:0000313" key="1">
    <source>
        <dbReference type="EMBL" id="ABR42390.1"/>
    </source>
</evidence>
<dbReference type="STRING" id="435591.BDI_0614"/>
<dbReference type="Pfam" id="PF01640">
    <property type="entry name" value="Peptidase_C10"/>
    <property type="match status" value="1"/>
</dbReference>
<dbReference type="SUPFAM" id="SSF54001">
    <property type="entry name" value="Cysteine proteinases"/>
    <property type="match status" value="1"/>
</dbReference>
<proteinExistence type="predicted"/>
<dbReference type="BioCyc" id="PDIS435591:G1G5A-631-MONOMER"/>
<gene>
    <name evidence="1" type="ordered locus">BDI_0614</name>
</gene>
<dbReference type="GO" id="GO:0008234">
    <property type="term" value="F:cysteine-type peptidase activity"/>
    <property type="evidence" value="ECO:0007669"/>
    <property type="project" value="InterPro"/>
</dbReference>